<reference evidence="6 7" key="1">
    <citation type="submission" date="2016-11" db="EMBL/GenBank/DDBJ databases">
        <authorList>
            <person name="Jaros S."/>
            <person name="Januszkiewicz K."/>
            <person name="Wedrychowicz H."/>
        </authorList>
    </citation>
    <scope>NUCLEOTIDE SEQUENCE [LARGE SCALE GENOMIC DNA]</scope>
    <source>
        <strain evidence="6 7">DSM 14916</strain>
    </source>
</reference>
<proteinExistence type="predicted"/>
<dbReference type="InterPro" id="IPR007667">
    <property type="entry name" value="Hypoxia_induced_domain"/>
</dbReference>
<evidence type="ECO:0000256" key="3">
    <source>
        <dbReference type="ARBA" id="ARBA00023136"/>
    </source>
</evidence>
<dbReference type="RefSeq" id="WP_245818440.1">
    <property type="nucleotide sequence ID" value="NZ_FQZF01000047.1"/>
</dbReference>
<evidence type="ECO:0000313" key="6">
    <source>
        <dbReference type="EMBL" id="SHK37313.1"/>
    </source>
</evidence>
<dbReference type="Proteomes" id="UP000184387">
    <property type="component" value="Unassembled WGS sequence"/>
</dbReference>
<keyword evidence="2 4" id="KW-1133">Transmembrane helix</keyword>
<evidence type="ECO:0000256" key="4">
    <source>
        <dbReference type="SAM" id="Phobius"/>
    </source>
</evidence>
<dbReference type="PROSITE" id="PS51503">
    <property type="entry name" value="HIG1"/>
    <property type="match status" value="1"/>
</dbReference>
<accession>A0A1M6RXZ8</accession>
<protein>
    <submittedName>
        <fullName evidence="6">Hypoxia induced protein conserved region</fullName>
    </submittedName>
</protein>
<gene>
    <name evidence="6" type="ORF">SAMN02745194_04788</name>
</gene>
<feature type="transmembrane region" description="Helical" evidence="4">
    <location>
        <begin position="49"/>
        <end position="65"/>
    </location>
</feature>
<dbReference type="STRING" id="198092.SAMN02745194_04788"/>
<dbReference type="EMBL" id="FQZF01000047">
    <property type="protein sequence ID" value="SHK37313.1"/>
    <property type="molecule type" value="Genomic_DNA"/>
</dbReference>
<evidence type="ECO:0000259" key="5">
    <source>
        <dbReference type="PROSITE" id="PS51503"/>
    </source>
</evidence>
<evidence type="ECO:0000313" key="7">
    <source>
        <dbReference type="Proteomes" id="UP000184387"/>
    </source>
</evidence>
<evidence type="ECO:0000256" key="2">
    <source>
        <dbReference type="ARBA" id="ARBA00022989"/>
    </source>
</evidence>
<dbReference type="AlphaFoldDB" id="A0A1M6RXZ8"/>
<name>A0A1M6RXZ8_9PROT</name>
<dbReference type="Pfam" id="PF04588">
    <property type="entry name" value="HIG_1_N"/>
    <property type="match status" value="1"/>
</dbReference>
<dbReference type="NCBIfam" id="NF033233">
    <property type="entry name" value="twin_helix"/>
    <property type="match status" value="1"/>
</dbReference>
<keyword evidence="1 4" id="KW-0812">Transmembrane</keyword>
<keyword evidence="7" id="KW-1185">Reference proteome</keyword>
<feature type="domain" description="HIG1" evidence="5">
    <location>
        <begin position="1"/>
        <end position="67"/>
    </location>
</feature>
<keyword evidence="3 4" id="KW-0472">Membrane</keyword>
<sequence length="67" mass="7356">MPIMITFLTILVGLGMLATLGTLFAGMVGMVRGSEDLHRSNTLMRWRTTLQGVTLGLFALLLFLMRG</sequence>
<evidence type="ECO:0000256" key="1">
    <source>
        <dbReference type="ARBA" id="ARBA00022692"/>
    </source>
</evidence>
<organism evidence="6 7">
    <name type="scientific">Muricoccus roseus</name>
    <dbReference type="NCBI Taxonomy" id="198092"/>
    <lineage>
        <taxon>Bacteria</taxon>
        <taxon>Pseudomonadati</taxon>
        <taxon>Pseudomonadota</taxon>
        <taxon>Alphaproteobacteria</taxon>
        <taxon>Acetobacterales</taxon>
        <taxon>Roseomonadaceae</taxon>
        <taxon>Muricoccus</taxon>
    </lineage>
</organism>